<organism evidence="1 2">
    <name type="scientific">Mytilus coruscus</name>
    <name type="common">Sea mussel</name>
    <dbReference type="NCBI Taxonomy" id="42192"/>
    <lineage>
        <taxon>Eukaryota</taxon>
        <taxon>Metazoa</taxon>
        <taxon>Spiralia</taxon>
        <taxon>Lophotrochozoa</taxon>
        <taxon>Mollusca</taxon>
        <taxon>Bivalvia</taxon>
        <taxon>Autobranchia</taxon>
        <taxon>Pteriomorphia</taxon>
        <taxon>Mytilida</taxon>
        <taxon>Mytiloidea</taxon>
        <taxon>Mytilidae</taxon>
        <taxon>Mytilinae</taxon>
        <taxon>Mytilus</taxon>
    </lineage>
</organism>
<gene>
    <name evidence="1" type="ORF">MCOR_39107</name>
</gene>
<dbReference type="Proteomes" id="UP000507470">
    <property type="component" value="Unassembled WGS sequence"/>
</dbReference>
<proteinExistence type="predicted"/>
<evidence type="ECO:0000313" key="1">
    <source>
        <dbReference type="EMBL" id="CAC5405410.1"/>
    </source>
</evidence>
<sequence length="574" mass="66029">MLDTRRFHGPPSWTKVMLIRFHGQATRFSSHMFRAQDFPSPVNIIDDFHGQPPVNIIGSTQTKVICLYSGDFHGPSHQLILNQSDMFVNDFQLILLVKVEPRRFPWSNHQLILTQSDMFVLRRFPWSSHQLILLLFGQTISKSYRPTKYHNVCTQIKAIFHISKPPVNIIDDFPWSSHQLIFGKYRPQSGQTISMVKPPVNIIVNIIGTDQSDMFCTQAISMVKPPVNIIDDFKPPVNIIGKVQTKSDMFVLRRFPWSSHQLILLVSTDQSDMFHLLRRFPWSSHQLILLLILLVLKVICSDLVTQTISHQLILLLSTDQSDMFVLRRFPWSSHQLILLVSTDQSDMFVLRRFPWSSHQLILLEYRPNMFVLRFMFVQTQTISMVKPPVNIIVSTDQCLSDVVDFLWSSHQLILLAISMVKPPVNIIGTDQSTDQIFHGDMYRPHMISWSSHQLILLTISMVKPPVNIIVSTDQSDMFVLRRFPWSSHQLILLTISMVKPPVILFIQTKVIEHGPVNIIGTDQKCDMFITQTISMVKPPVNINIIGDMFVLTDFHGQATIIFCTQTDFHGQATS</sequence>
<accession>A0A6J8DEB9</accession>
<reference evidence="1 2" key="1">
    <citation type="submission" date="2020-06" db="EMBL/GenBank/DDBJ databases">
        <authorList>
            <person name="Li R."/>
            <person name="Bekaert M."/>
        </authorList>
    </citation>
    <scope>NUCLEOTIDE SEQUENCE [LARGE SCALE GENOMIC DNA]</scope>
    <source>
        <strain evidence="2">wild</strain>
    </source>
</reference>
<protein>
    <submittedName>
        <fullName evidence="1">Uncharacterized protein</fullName>
    </submittedName>
</protein>
<dbReference type="AlphaFoldDB" id="A0A6J8DEB9"/>
<name>A0A6J8DEB9_MYTCO</name>
<evidence type="ECO:0000313" key="2">
    <source>
        <dbReference type="Proteomes" id="UP000507470"/>
    </source>
</evidence>
<keyword evidence="2" id="KW-1185">Reference proteome</keyword>
<dbReference type="EMBL" id="CACVKT020007119">
    <property type="protein sequence ID" value="CAC5405410.1"/>
    <property type="molecule type" value="Genomic_DNA"/>
</dbReference>